<dbReference type="Gene3D" id="1.10.40.30">
    <property type="entry name" value="Fumarase/aspartase (C-terminal domain)"/>
    <property type="match status" value="1"/>
</dbReference>
<dbReference type="AlphaFoldDB" id="A0A832FPM1"/>
<proteinExistence type="predicted"/>
<dbReference type="EMBL" id="DTCK01000034">
    <property type="protein sequence ID" value="HGQ36014.1"/>
    <property type="molecule type" value="Genomic_DNA"/>
</dbReference>
<dbReference type="Pfam" id="PF00206">
    <property type="entry name" value="Lyase_1"/>
    <property type="match status" value="1"/>
</dbReference>
<dbReference type="Gene3D" id="1.20.200.10">
    <property type="entry name" value="Fumarase/aspartase (Central domain)"/>
    <property type="match status" value="1"/>
</dbReference>
<feature type="domain" description="Fumarate lyase N-terminal" evidence="1">
    <location>
        <begin position="21"/>
        <end position="311"/>
    </location>
</feature>
<dbReference type="InterPro" id="IPR022761">
    <property type="entry name" value="Fumarate_lyase_N"/>
</dbReference>
<comment type="caution">
    <text evidence="2">The sequence shown here is derived from an EMBL/GenBank/DDBJ whole genome shotgun (WGS) entry which is preliminary data.</text>
</comment>
<evidence type="ECO:0000313" key="2">
    <source>
        <dbReference type="EMBL" id="HGQ36014.1"/>
    </source>
</evidence>
<dbReference type="Gene3D" id="1.10.275.10">
    <property type="entry name" value="Fumarase/aspartase (N-terminal domain)"/>
    <property type="match status" value="1"/>
</dbReference>
<dbReference type="GO" id="GO:0005829">
    <property type="term" value="C:cytosol"/>
    <property type="evidence" value="ECO:0007669"/>
    <property type="project" value="TreeGrafter"/>
</dbReference>
<dbReference type="SUPFAM" id="SSF48557">
    <property type="entry name" value="L-aspartase-like"/>
    <property type="match status" value="1"/>
</dbReference>
<evidence type="ECO:0000259" key="1">
    <source>
        <dbReference type="Pfam" id="PF00206"/>
    </source>
</evidence>
<dbReference type="PRINTS" id="PR00149">
    <property type="entry name" value="FUMRATELYASE"/>
</dbReference>
<protein>
    <recommendedName>
        <fullName evidence="1">Fumarate lyase N-terminal domain-containing protein</fullName>
    </recommendedName>
</protein>
<dbReference type="GO" id="GO:0004056">
    <property type="term" value="F:argininosuccinate lyase activity"/>
    <property type="evidence" value="ECO:0007669"/>
    <property type="project" value="InterPro"/>
</dbReference>
<dbReference type="PANTHER" id="PTHR43814">
    <property type="entry name" value="ARGININOSUCCINATE LYASE"/>
    <property type="match status" value="1"/>
</dbReference>
<dbReference type="GO" id="GO:0042450">
    <property type="term" value="P:L-arginine biosynthetic process via ornithine"/>
    <property type="evidence" value="ECO:0007669"/>
    <property type="project" value="InterPro"/>
</dbReference>
<name>A0A832FPM1_9CREN</name>
<dbReference type="InterPro" id="IPR024083">
    <property type="entry name" value="Fumarase/histidase_N"/>
</dbReference>
<accession>A0A832FPM1</accession>
<dbReference type="PANTHER" id="PTHR43814:SF1">
    <property type="entry name" value="ARGININOSUCCINATE LYASE"/>
    <property type="match status" value="1"/>
</dbReference>
<reference evidence="2" key="1">
    <citation type="journal article" date="2020" name="mSystems">
        <title>Genome- and Community-Level Interaction Insights into Carbon Utilization and Element Cycling Functions of Hydrothermarchaeota in Hydrothermal Sediment.</title>
        <authorList>
            <person name="Zhou Z."/>
            <person name="Liu Y."/>
            <person name="Xu W."/>
            <person name="Pan J."/>
            <person name="Luo Z.H."/>
            <person name="Li M."/>
        </authorList>
    </citation>
    <scope>NUCLEOTIDE SEQUENCE</scope>
    <source>
        <strain evidence="2">SpSt-667</strain>
    </source>
</reference>
<dbReference type="InterPro" id="IPR008948">
    <property type="entry name" value="L-Aspartase-like"/>
</dbReference>
<sequence length="478" mass="54532">MLEVLMGMNRYKFLVGGESKNFTDMYTSSFEFDRTIAKYVAMVLLVHVRELVKKKLIEINSAKAIIRELVDIAISNGEKLYSWAKNRGEVYEDIFEALELYLYDLVGPDAGRIAVGRSRNDHIATVLRLALRDKVLDVIYKILGIRKILIDKALEYKDKIFPFYTHAQVAQCGSAAQYFLAYEQAFTDIYMMLMHSLNYLDKNPLGSGAATGSMVQLNLTEISEELCLSAETLPPYYATGSRLFLLYVLSLLSLAMSEIGRFVEDMILLANVLQQGVEIAKHHVSTSSIMPHKRNLVTLEIARAKASKVLGSLSALISIYKSVPYGYNLDFQEMNFIAFEAIKDVEETFEIVKDFIAMLGFKEDVVKDYLKDKPCWSSDLIEYIAITAGKPVRELYAELAKALQKHLVGGDDSLKQFLARYGIEKEEIISLYRVKPFEKSLDQIIDHALKRLQENFKEVEQVNVDLKRCNEMLIRDYR</sequence>
<dbReference type="PRINTS" id="PR00145">
    <property type="entry name" value="ARGSUCLYASE"/>
</dbReference>
<gene>
    <name evidence="2" type="ORF">ENU41_04980</name>
</gene>
<organism evidence="2">
    <name type="scientific">Ignisphaera aggregans</name>
    <dbReference type="NCBI Taxonomy" id="334771"/>
    <lineage>
        <taxon>Archaea</taxon>
        <taxon>Thermoproteota</taxon>
        <taxon>Thermoprotei</taxon>
        <taxon>Desulfurococcales</taxon>
        <taxon>Desulfurococcaceae</taxon>
        <taxon>Ignisphaera</taxon>
    </lineage>
</organism>
<dbReference type="InterPro" id="IPR000362">
    <property type="entry name" value="Fumarate_lyase_fam"/>
</dbReference>
<dbReference type="InterPro" id="IPR009049">
    <property type="entry name" value="Argininosuccinate_lyase"/>
</dbReference>